<gene>
    <name evidence="1" type="ORF">NTEN_LOCUS10295</name>
</gene>
<evidence type="ECO:0000313" key="2">
    <source>
        <dbReference type="Proteomes" id="UP000479000"/>
    </source>
</evidence>
<organism evidence="1 2">
    <name type="scientific">Nesidiocoris tenuis</name>
    <dbReference type="NCBI Taxonomy" id="355587"/>
    <lineage>
        <taxon>Eukaryota</taxon>
        <taxon>Metazoa</taxon>
        <taxon>Ecdysozoa</taxon>
        <taxon>Arthropoda</taxon>
        <taxon>Hexapoda</taxon>
        <taxon>Insecta</taxon>
        <taxon>Pterygota</taxon>
        <taxon>Neoptera</taxon>
        <taxon>Paraneoptera</taxon>
        <taxon>Hemiptera</taxon>
        <taxon>Heteroptera</taxon>
        <taxon>Panheteroptera</taxon>
        <taxon>Cimicomorpha</taxon>
        <taxon>Miridae</taxon>
        <taxon>Dicyphina</taxon>
        <taxon>Nesidiocoris</taxon>
    </lineage>
</organism>
<protein>
    <submittedName>
        <fullName evidence="1">Uncharacterized protein</fullName>
    </submittedName>
</protein>
<keyword evidence="2" id="KW-1185">Reference proteome</keyword>
<name>A0A6H5GP61_9HEMI</name>
<reference evidence="1 2" key="1">
    <citation type="submission" date="2020-02" db="EMBL/GenBank/DDBJ databases">
        <authorList>
            <person name="Ferguson B K."/>
        </authorList>
    </citation>
    <scope>NUCLEOTIDE SEQUENCE [LARGE SCALE GENOMIC DNA]</scope>
</reference>
<dbReference type="EMBL" id="CADCXU010015269">
    <property type="protein sequence ID" value="CAB0004818.1"/>
    <property type="molecule type" value="Genomic_DNA"/>
</dbReference>
<proteinExistence type="predicted"/>
<accession>A0A6H5GP61</accession>
<evidence type="ECO:0000313" key="1">
    <source>
        <dbReference type="EMBL" id="CAB0004818.1"/>
    </source>
</evidence>
<dbReference type="AlphaFoldDB" id="A0A6H5GP61"/>
<sequence>MDYLNPSDRDFMAWLNSPKSYPSNSDVDSLLRRLQIANYRCEQLLQQYELLCVNVEEACSVIESRMIPALSATPQFIRELDQLMLELGESAASDGTPVS</sequence>
<dbReference type="Proteomes" id="UP000479000">
    <property type="component" value="Unassembled WGS sequence"/>
</dbReference>